<keyword evidence="11" id="KW-1185">Reference proteome</keyword>
<evidence type="ECO:0000313" key="11">
    <source>
        <dbReference type="Proteomes" id="UP001321766"/>
    </source>
</evidence>
<keyword evidence="6 8" id="KW-1133">Transmembrane helix</keyword>
<protein>
    <recommendedName>
        <fullName evidence="8 9">1,4-dihydroxy-2-naphthoate octaprenyltransferase</fullName>
        <shortName evidence="8">DHNA-octaprenyltransferase</shortName>
        <ecNumber evidence="8 9">2.5.1.74</ecNumber>
    </recommendedName>
</protein>
<accession>A0ABM8B777</accession>
<dbReference type="PANTHER" id="PTHR13929:SF0">
    <property type="entry name" value="UBIA PRENYLTRANSFERASE DOMAIN-CONTAINING PROTEIN 1"/>
    <property type="match status" value="1"/>
</dbReference>
<feature type="transmembrane region" description="Helical" evidence="8">
    <location>
        <begin position="182"/>
        <end position="200"/>
    </location>
</feature>
<feature type="transmembrane region" description="Helical" evidence="8">
    <location>
        <begin position="74"/>
        <end position="97"/>
    </location>
</feature>
<evidence type="ECO:0000256" key="9">
    <source>
        <dbReference type="NCBIfam" id="TIGR00751"/>
    </source>
</evidence>
<keyword evidence="4 8" id="KW-0808">Transferase</keyword>
<evidence type="ECO:0000256" key="4">
    <source>
        <dbReference type="ARBA" id="ARBA00022679"/>
    </source>
</evidence>
<dbReference type="EMBL" id="AP026798">
    <property type="protein sequence ID" value="BDR52563.1"/>
    <property type="molecule type" value="Genomic_DNA"/>
</dbReference>
<dbReference type="NCBIfam" id="TIGR00751">
    <property type="entry name" value="menA"/>
    <property type="match status" value="1"/>
</dbReference>
<evidence type="ECO:0000256" key="5">
    <source>
        <dbReference type="ARBA" id="ARBA00022692"/>
    </source>
</evidence>
<keyword evidence="5 8" id="KW-0812">Transmembrane</keyword>
<dbReference type="InterPro" id="IPR044878">
    <property type="entry name" value="UbiA_sf"/>
</dbReference>
<feature type="transmembrane region" description="Helical" evidence="8">
    <location>
        <begin position="322"/>
        <end position="343"/>
    </location>
</feature>
<keyword evidence="3 8" id="KW-1003">Cell membrane</keyword>
<feature type="transmembrane region" description="Helical" evidence="8">
    <location>
        <begin position="159"/>
        <end position="175"/>
    </location>
</feature>
<evidence type="ECO:0000256" key="2">
    <source>
        <dbReference type="ARBA" id="ARBA00022428"/>
    </source>
</evidence>
<feature type="transmembrane region" description="Helical" evidence="8">
    <location>
        <begin position="261"/>
        <end position="280"/>
    </location>
</feature>
<comment type="subcellular location">
    <subcellularLocation>
        <location evidence="8">Cell membrane</location>
        <topology evidence="8">Multi-pass membrane protein</topology>
    </subcellularLocation>
    <subcellularLocation>
        <location evidence="1">Membrane</location>
        <topology evidence="1">Multi-pass membrane protein</topology>
    </subcellularLocation>
</comment>
<proteinExistence type="inferred from homology"/>
<evidence type="ECO:0000256" key="6">
    <source>
        <dbReference type="ARBA" id="ARBA00022989"/>
    </source>
</evidence>
<keyword evidence="7 8" id="KW-0472">Membrane</keyword>
<dbReference type="Gene3D" id="1.10.357.140">
    <property type="entry name" value="UbiA prenyltransferase"/>
    <property type="match status" value="1"/>
</dbReference>
<keyword evidence="2 8" id="KW-0474">Menaquinone biosynthesis</keyword>
<evidence type="ECO:0000256" key="8">
    <source>
        <dbReference type="HAMAP-Rule" id="MF_01937"/>
    </source>
</evidence>
<dbReference type="Proteomes" id="UP001321766">
    <property type="component" value="Chromosome"/>
</dbReference>
<dbReference type="PIRSF" id="PIRSF005355">
    <property type="entry name" value="UBIAD1"/>
    <property type="match status" value="1"/>
</dbReference>
<comment type="function">
    <text evidence="8">Conversion of 1,4-dihydroxy-2-naphthoate (DHNA) to demethylmenaquinone (DMK).</text>
</comment>
<gene>
    <name evidence="8 10" type="primary">menA</name>
    <name evidence="10" type="ORF">KIM372_04700</name>
</gene>
<dbReference type="InterPro" id="IPR026046">
    <property type="entry name" value="UBIAD1"/>
</dbReference>
<feature type="transmembrane region" description="Helical" evidence="8">
    <location>
        <begin position="220"/>
        <end position="240"/>
    </location>
</feature>
<dbReference type="HAMAP" id="MF_01937">
    <property type="entry name" value="MenA_1"/>
    <property type="match status" value="1"/>
</dbReference>
<sequence length="346" mass="36543">MNAKLWINGMRPKTLPASVAPVCVGAAAALVHRAHLQTGSCRPDTGATGLASGAGVSTGGWHGWLAGACDASPGYLWIMFILLVGLALCMQIAANFANDYSDGIRGTDAKRGDAEEISGKPRRLVASGIPPRTVFAAMVAAVVLTALFGLVLIALSGHWWMLLVGLACFAAGWFYTGGKHPYGYYGLGEVFVFIFFGLVATQGSEYFMSGYDVAGLSLDGFLGACATGLNSVGLLMLNNYRDIESDRRSGKHTYATLVGDKAARISIYVVYAASLLLAILEFAPVSWHFGSLTVPAVLIVIPIALCFAFICRFFAQGKQPKAFVLAGQGTLLSALCWTLGLLLELV</sequence>
<dbReference type="PANTHER" id="PTHR13929">
    <property type="entry name" value="1,4-DIHYDROXY-2-NAPHTHOATE OCTAPRENYLTRANSFERASE"/>
    <property type="match status" value="1"/>
</dbReference>
<dbReference type="EC" id="2.5.1.74" evidence="8 9"/>
<comment type="catalytic activity">
    <reaction evidence="8">
        <text>an all-trans-polyprenyl diphosphate + 1,4-dihydroxy-2-naphthoate + H(+) = a 2-demethylmenaquinol + CO2 + diphosphate</text>
        <dbReference type="Rhea" id="RHEA:26478"/>
        <dbReference type="Rhea" id="RHEA-COMP:9563"/>
        <dbReference type="Rhea" id="RHEA-COMP:9564"/>
        <dbReference type="ChEBI" id="CHEBI:11173"/>
        <dbReference type="ChEBI" id="CHEBI:15378"/>
        <dbReference type="ChEBI" id="CHEBI:16526"/>
        <dbReference type="ChEBI" id="CHEBI:33019"/>
        <dbReference type="ChEBI" id="CHEBI:55437"/>
        <dbReference type="ChEBI" id="CHEBI:58914"/>
        <dbReference type="EC" id="2.5.1.74"/>
    </reaction>
</comment>
<organism evidence="10 11">
    <name type="scientific">Bombiscardovia nodaiensis</name>
    <dbReference type="NCBI Taxonomy" id="2932181"/>
    <lineage>
        <taxon>Bacteria</taxon>
        <taxon>Bacillati</taxon>
        <taxon>Actinomycetota</taxon>
        <taxon>Actinomycetes</taxon>
        <taxon>Bifidobacteriales</taxon>
        <taxon>Bifidobacteriaceae</taxon>
        <taxon>Bombiscardovia</taxon>
    </lineage>
</organism>
<dbReference type="InterPro" id="IPR000537">
    <property type="entry name" value="UbiA_prenyltransferase"/>
</dbReference>
<reference evidence="10 11" key="1">
    <citation type="journal article" date="2023" name="Microbiol. Spectr.">
        <title>Symbiosis of Carpenter Bees with Uncharacterized Lactic Acid Bacteria Showing NAD Auxotrophy.</title>
        <authorList>
            <person name="Kawasaki S."/>
            <person name="Ozawa K."/>
            <person name="Mori T."/>
            <person name="Yamamoto A."/>
            <person name="Ito M."/>
            <person name="Ohkuma M."/>
            <person name="Sakamoto M."/>
            <person name="Matsutani M."/>
        </authorList>
    </citation>
    <scope>NUCLEOTIDE SEQUENCE [LARGE SCALE GENOMIC DNA]</scope>
    <source>
        <strain evidence="10 11">Kim37-2</strain>
    </source>
</reference>
<evidence type="ECO:0000256" key="7">
    <source>
        <dbReference type="ARBA" id="ARBA00023136"/>
    </source>
</evidence>
<evidence type="ECO:0000256" key="3">
    <source>
        <dbReference type="ARBA" id="ARBA00022475"/>
    </source>
</evidence>
<comment type="similarity">
    <text evidence="8">Belongs to the MenA family. Type 1 subfamily.</text>
</comment>
<dbReference type="InterPro" id="IPR004657">
    <property type="entry name" value="MenA"/>
</dbReference>
<feature type="transmembrane region" description="Helical" evidence="8">
    <location>
        <begin position="292"/>
        <end position="315"/>
    </location>
</feature>
<feature type="transmembrane region" description="Helical" evidence="8">
    <location>
        <begin position="133"/>
        <end position="153"/>
    </location>
</feature>
<name>A0ABM8B777_9BIFI</name>
<dbReference type="CDD" id="cd13962">
    <property type="entry name" value="PT_UbiA_UBIAD1"/>
    <property type="match status" value="1"/>
</dbReference>
<evidence type="ECO:0000256" key="1">
    <source>
        <dbReference type="ARBA" id="ARBA00004141"/>
    </source>
</evidence>
<dbReference type="Pfam" id="PF01040">
    <property type="entry name" value="UbiA"/>
    <property type="match status" value="1"/>
</dbReference>
<comment type="pathway">
    <text evidence="8">Quinol/quinone metabolism; menaquinone biosynthesis; menaquinol from 1,4-dihydroxy-2-naphthoate: step 1/2.</text>
</comment>
<evidence type="ECO:0000313" key="10">
    <source>
        <dbReference type="EMBL" id="BDR52563.1"/>
    </source>
</evidence>